<reference evidence="2" key="1">
    <citation type="submission" date="2014-09" db="EMBL/GenBank/DDBJ databases">
        <authorList>
            <person name="Magalhaes I.L.F."/>
            <person name="Oliveira U."/>
            <person name="Santos F.R."/>
            <person name="Vidigal T.H.D.A."/>
            <person name="Brescovit A.D."/>
            <person name="Santos A.J."/>
        </authorList>
    </citation>
    <scope>NUCLEOTIDE SEQUENCE</scope>
    <source>
        <tissue evidence="2">Shoot tissue taken approximately 20 cm above the soil surface</tissue>
    </source>
</reference>
<feature type="compositionally biased region" description="Basic residues" evidence="1">
    <location>
        <begin position="40"/>
        <end position="60"/>
    </location>
</feature>
<feature type="region of interest" description="Disordered" evidence="1">
    <location>
        <begin position="1"/>
        <end position="60"/>
    </location>
</feature>
<evidence type="ECO:0000313" key="2">
    <source>
        <dbReference type="EMBL" id="JAE29483.1"/>
    </source>
</evidence>
<protein>
    <submittedName>
        <fullName evidence="2">Uncharacterized protein</fullName>
    </submittedName>
</protein>
<evidence type="ECO:0000256" key="1">
    <source>
        <dbReference type="SAM" id="MobiDB-lite"/>
    </source>
</evidence>
<feature type="compositionally biased region" description="Polar residues" evidence="1">
    <location>
        <begin position="1"/>
        <end position="19"/>
    </location>
</feature>
<dbReference type="AlphaFoldDB" id="A0A0A9H9B7"/>
<organism evidence="2">
    <name type="scientific">Arundo donax</name>
    <name type="common">Giant reed</name>
    <name type="synonym">Donax arundinaceus</name>
    <dbReference type="NCBI Taxonomy" id="35708"/>
    <lineage>
        <taxon>Eukaryota</taxon>
        <taxon>Viridiplantae</taxon>
        <taxon>Streptophyta</taxon>
        <taxon>Embryophyta</taxon>
        <taxon>Tracheophyta</taxon>
        <taxon>Spermatophyta</taxon>
        <taxon>Magnoliopsida</taxon>
        <taxon>Liliopsida</taxon>
        <taxon>Poales</taxon>
        <taxon>Poaceae</taxon>
        <taxon>PACMAD clade</taxon>
        <taxon>Arundinoideae</taxon>
        <taxon>Arundineae</taxon>
        <taxon>Arundo</taxon>
    </lineage>
</organism>
<accession>A0A0A9H9B7</accession>
<reference evidence="2" key="2">
    <citation type="journal article" date="2015" name="Data Brief">
        <title>Shoot transcriptome of the giant reed, Arundo donax.</title>
        <authorList>
            <person name="Barrero R.A."/>
            <person name="Guerrero F.D."/>
            <person name="Moolhuijzen P."/>
            <person name="Goolsby J.A."/>
            <person name="Tidwell J."/>
            <person name="Bellgard S.E."/>
            <person name="Bellgard M.I."/>
        </authorList>
    </citation>
    <scope>NUCLEOTIDE SEQUENCE</scope>
    <source>
        <tissue evidence="2">Shoot tissue taken approximately 20 cm above the soil surface</tissue>
    </source>
</reference>
<sequence>MHRYHSVSQTATKSSSLDSATPLAKPRPSSATEASPARGSYRRRRPPGRASRKPRNQLWK</sequence>
<name>A0A0A9H9B7_ARUDO</name>
<proteinExistence type="predicted"/>
<dbReference type="EMBL" id="GBRH01168413">
    <property type="protein sequence ID" value="JAE29483.1"/>
    <property type="molecule type" value="Transcribed_RNA"/>
</dbReference>